<feature type="region of interest" description="Disordered" evidence="1">
    <location>
        <begin position="1"/>
        <end position="20"/>
    </location>
</feature>
<proteinExistence type="predicted"/>
<name>A0A4C1X8E7_EUMVA</name>
<dbReference type="AlphaFoldDB" id="A0A4C1X8E7"/>
<reference evidence="2 3" key="1">
    <citation type="journal article" date="2019" name="Commun. Biol.">
        <title>The bagworm genome reveals a unique fibroin gene that provides high tensile strength.</title>
        <authorList>
            <person name="Kono N."/>
            <person name="Nakamura H."/>
            <person name="Ohtoshi R."/>
            <person name="Tomita M."/>
            <person name="Numata K."/>
            <person name="Arakawa K."/>
        </authorList>
    </citation>
    <scope>NUCLEOTIDE SEQUENCE [LARGE SCALE GENOMIC DNA]</scope>
</reference>
<evidence type="ECO:0000313" key="2">
    <source>
        <dbReference type="EMBL" id="GBP59453.1"/>
    </source>
</evidence>
<protein>
    <submittedName>
        <fullName evidence="2">Uncharacterized protein</fullName>
    </submittedName>
</protein>
<evidence type="ECO:0000313" key="3">
    <source>
        <dbReference type="Proteomes" id="UP000299102"/>
    </source>
</evidence>
<sequence>MNTHTKKGRSRSSCGTVRSVIRGTPRNSLEDVLCMPHYFYHVPPQPPNTFPSRKRRKRCVHTDECFWIPRALSMEYEVTDHDVI</sequence>
<dbReference type="Proteomes" id="UP000299102">
    <property type="component" value="Unassembled WGS sequence"/>
</dbReference>
<dbReference type="EMBL" id="BGZK01000761">
    <property type="protein sequence ID" value="GBP59453.1"/>
    <property type="molecule type" value="Genomic_DNA"/>
</dbReference>
<feature type="compositionally biased region" description="Basic residues" evidence="1">
    <location>
        <begin position="1"/>
        <end position="10"/>
    </location>
</feature>
<gene>
    <name evidence="2" type="ORF">EVAR_80780_1</name>
</gene>
<organism evidence="2 3">
    <name type="scientific">Eumeta variegata</name>
    <name type="common">Bagworm moth</name>
    <name type="synonym">Eumeta japonica</name>
    <dbReference type="NCBI Taxonomy" id="151549"/>
    <lineage>
        <taxon>Eukaryota</taxon>
        <taxon>Metazoa</taxon>
        <taxon>Ecdysozoa</taxon>
        <taxon>Arthropoda</taxon>
        <taxon>Hexapoda</taxon>
        <taxon>Insecta</taxon>
        <taxon>Pterygota</taxon>
        <taxon>Neoptera</taxon>
        <taxon>Endopterygota</taxon>
        <taxon>Lepidoptera</taxon>
        <taxon>Glossata</taxon>
        <taxon>Ditrysia</taxon>
        <taxon>Tineoidea</taxon>
        <taxon>Psychidae</taxon>
        <taxon>Oiketicinae</taxon>
        <taxon>Eumeta</taxon>
    </lineage>
</organism>
<evidence type="ECO:0000256" key="1">
    <source>
        <dbReference type="SAM" id="MobiDB-lite"/>
    </source>
</evidence>
<keyword evidence="3" id="KW-1185">Reference proteome</keyword>
<comment type="caution">
    <text evidence="2">The sequence shown here is derived from an EMBL/GenBank/DDBJ whole genome shotgun (WGS) entry which is preliminary data.</text>
</comment>
<dbReference type="OrthoDB" id="7465504at2759"/>
<accession>A0A4C1X8E7</accession>